<evidence type="ECO:0000256" key="8">
    <source>
        <dbReference type="RuleBase" id="RU000461"/>
    </source>
</evidence>
<dbReference type="Gene3D" id="1.10.630.10">
    <property type="entry name" value="Cytochrome P450"/>
    <property type="match status" value="1"/>
</dbReference>
<evidence type="ECO:0000256" key="2">
    <source>
        <dbReference type="ARBA" id="ARBA00010617"/>
    </source>
</evidence>
<gene>
    <name evidence="9" type="ORF">Daus18300_007576</name>
</gene>
<dbReference type="PROSITE" id="PS00086">
    <property type="entry name" value="CYTOCHROME_P450"/>
    <property type="match status" value="1"/>
</dbReference>
<comment type="cofactor">
    <cofactor evidence="1">
        <name>heme</name>
        <dbReference type="ChEBI" id="CHEBI:30413"/>
    </cofactor>
</comment>
<evidence type="ECO:0008006" key="11">
    <source>
        <dbReference type="Google" id="ProtNLM"/>
    </source>
</evidence>
<proteinExistence type="inferred from homology"/>
<name>A0ABR3WLP3_9PEZI</name>
<evidence type="ECO:0000256" key="5">
    <source>
        <dbReference type="ARBA" id="ARBA00023002"/>
    </source>
</evidence>
<dbReference type="InterPro" id="IPR002403">
    <property type="entry name" value="Cyt_P450_E_grp-IV"/>
</dbReference>
<keyword evidence="6 8" id="KW-0408">Iron</keyword>
<evidence type="ECO:0000313" key="9">
    <source>
        <dbReference type="EMBL" id="KAL1864561.1"/>
    </source>
</evidence>
<keyword evidence="10" id="KW-1185">Reference proteome</keyword>
<evidence type="ECO:0000256" key="4">
    <source>
        <dbReference type="ARBA" id="ARBA00022723"/>
    </source>
</evidence>
<accession>A0ABR3WLP3</accession>
<evidence type="ECO:0000256" key="1">
    <source>
        <dbReference type="ARBA" id="ARBA00001971"/>
    </source>
</evidence>
<evidence type="ECO:0000256" key="3">
    <source>
        <dbReference type="ARBA" id="ARBA00022617"/>
    </source>
</evidence>
<dbReference type="SUPFAM" id="SSF48264">
    <property type="entry name" value="Cytochrome P450"/>
    <property type="match status" value="1"/>
</dbReference>
<dbReference type="InterPro" id="IPR036396">
    <property type="entry name" value="Cyt_P450_sf"/>
</dbReference>
<protein>
    <recommendedName>
        <fullName evidence="11">Cytochrome P450</fullName>
    </recommendedName>
</protein>
<reference evidence="9 10" key="1">
    <citation type="journal article" date="2024" name="IMA Fungus">
        <title>IMA Genome - F19 : A genome assembly and annotation guide to empower mycologists, including annotated draft genome sequences of Ceratocystis pirilliformis, Diaporthe australafricana, Fusarium ophioides, Paecilomyces lecythidis, and Sporothrix stenoceras.</title>
        <authorList>
            <person name="Aylward J."/>
            <person name="Wilson A.M."/>
            <person name="Visagie C.M."/>
            <person name="Spraker J."/>
            <person name="Barnes I."/>
            <person name="Buitendag C."/>
            <person name="Ceriani C."/>
            <person name="Del Mar Angel L."/>
            <person name="du Plessis D."/>
            <person name="Fuchs T."/>
            <person name="Gasser K."/>
            <person name="Kramer D."/>
            <person name="Li W."/>
            <person name="Munsamy K."/>
            <person name="Piso A."/>
            <person name="Price J.L."/>
            <person name="Sonnekus B."/>
            <person name="Thomas C."/>
            <person name="van der Nest A."/>
            <person name="van Dijk A."/>
            <person name="van Heerden A."/>
            <person name="van Vuuren N."/>
            <person name="Yilmaz N."/>
            <person name="Duong T.A."/>
            <person name="van der Merwe N.A."/>
            <person name="Wingfield M.J."/>
            <person name="Wingfield B.D."/>
        </authorList>
    </citation>
    <scope>NUCLEOTIDE SEQUENCE [LARGE SCALE GENOMIC DNA]</scope>
    <source>
        <strain evidence="9 10">CMW 18300</strain>
    </source>
</reference>
<keyword evidence="3 8" id="KW-0349">Heme</keyword>
<dbReference type="InterPro" id="IPR017972">
    <property type="entry name" value="Cyt_P450_CS"/>
</dbReference>
<dbReference type="PRINTS" id="PR00465">
    <property type="entry name" value="EP450IV"/>
</dbReference>
<evidence type="ECO:0000256" key="6">
    <source>
        <dbReference type="ARBA" id="ARBA00023004"/>
    </source>
</evidence>
<dbReference type="PANTHER" id="PTHR46206:SF2">
    <property type="entry name" value="CYTOCHROME P450 MONOOXYGENASE AUSG-RELATED"/>
    <property type="match status" value="1"/>
</dbReference>
<sequence length="282" mass="32465">MTAIVAQTTQRFFTNTELCRNDAYIQSLFAYSTLAFTEGRSLMRWPRVLHPLVARVHPTSQKLQRALEDVNRHLFTFVKERRAEISRRRAEAARSGKEAPIADEWVAWLDEKADGEDYNPGVAMVSFSVASFHTTTDFMLFLKSRAQEDIKMDDGNIIPAQSLFVVSGHWMHDPDIYPEPEKFKVDRHLNKGRELNTNKPRQFTAASPEHMAWGYGKHSCPGRFFAAAVAKMLLTHILFKYDFKLPEGELDQHAYKFTTKILVRRRTGNSLLNLDSFDTIDH</sequence>
<organism evidence="9 10">
    <name type="scientific">Diaporthe australafricana</name>
    <dbReference type="NCBI Taxonomy" id="127596"/>
    <lineage>
        <taxon>Eukaryota</taxon>
        <taxon>Fungi</taxon>
        <taxon>Dikarya</taxon>
        <taxon>Ascomycota</taxon>
        <taxon>Pezizomycotina</taxon>
        <taxon>Sordariomycetes</taxon>
        <taxon>Sordariomycetidae</taxon>
        <taxon>Diaporthales</taxon>
        <taxon>Diaporthaceae</taxon>
        <taxon>Diaporthe</taxon>
    </lineage>
</organism>
<dbReference type="PANTHER" id="PTHR46206">
    <property type="entry name" value="CYTOCHROME P450"/>
    <property type="match status" value="1"/>
</dbReference>
<keyword evidence="5 8" id="KW-0560">Oxidoreductase</keyword>
<comment type="caution">
    <text evidence="9">The sequence shown here is derived from an EMBL/GenBank/DDBJ whole genome shotgun (WGS) entry which is preliminary data.</text>
</comment>
<dbReference type="EMBL" id="JAWRVE010000067">
    <property type="protein sequence ID" value="KAL1864561.1"/>
    <property type="molecule type" value="Genomic_DNA"/>
</dbReference>
<comment type="similarity">
    <text evidence="2 8">Belongs to the cytochrome P450 family.</text>
</comment>
<evidence type="ECO:0000256" key="7">
    <source>
        <dbReference type="ARBA" id="ARBA00023033"/>
    </source>
</evidence>
<dbReference type="InterPro" id="IPR001128">
    <property type="entry name" value="Cyt_P450"/>
</dbReference>
<dbReference type="Pfam" id="PF00067">
    <property type="entry name" value="p450"/>
    <property type="match status" value="1"/>
</dbReference>
<keyword evidence="4 8" id="KW-0479">Metal-binding</keyword>
<keyword evidence="7 8" id="KW-0503">Monooxygenase</keyword>
<dbReference type="Proteomes" id="UP001583177">
    <property type="component" value="Unassembled WGS sequence"/>
</dbReference>
<evidence type="ECO:0000313" key="10">
    <source>
        <dbReference type="Proteomes" id="UP001583177"/>
    </source>
</evidence>